<protein>
    <recommendedName>
        <fullName evidence="3">Lipoprotein</fullName>
    </recommendedName>
</protein>
<dbReference type="AlphaFoldDB" id="A0A451A999"/>
<dbReference type="EMBL" id="CAADFY010000085">
    <property type="protein sequence ID" value="VFK56343.1"/>
    <property type="molecule type" value="Genomic_DNA"/>
</dbReference>
<gene>
    <name evidence="2" type="ORF">BECKTUN1418E_GA0071001_10836</name>
    <name evidence="1" type="ORF">BECKTUN1418F_GA0071002_10856</name>
</gene>
<evidence type="ECO:0000313" key="1">
    <source>
        <dbReference type="EMBL" id="VFK56343.1"/>
    </source>
</evidence>
<proteinExistence type="predicted"/>
<organism evidence="2">
    <name type="scientific">Candidatus Kentrum sp. TUN</name>
    <dbReference type="NCBI Taxonomy" id="2126343"/>
    <lineage>
        <taxon>Bacteria</taxon>
        <taxon>Pseudomonadati</taxon>
        <taxon>Pseudomonadota</taxon>
        <taxon>Gammaproteobacteria</taxon>
        <taxon>Candidatus Kentrum</taxon>
    </lineage>
</organism>
<reference evidence="2" key="1">
    <citation type="submission" date="2019-02" db="EMBL/GenBank/DDBJ databases">
        <authorList>
            <person name="Gruber-Vodicka R. H."/>
            <person name="Seah K. B. B."/>
        </authorList>
    </citation>
    <scope>NUCLEOTIDE SEQUENCE</scope>
    <source>
        <strain evidence="2">BECK_BY2</strain>
        <strain evidence="1">BECK_BY3</strain>
    </source>
</reference>
<sequence length="74" mass="8458">MALVKLRSMNLDSTDGLHPLRSWRWLPLLLILAGCAQFDIETEPDPLPPSEKQRFRDIRCAYKDLPPVSLGAKR</sequence>
<name>A0A451A999_9GAMM</name>
<evidence type="ECO:0000313" key="2">
    <source>
        <dbReference type="EMBL" id="VFK62603.1"/>
    </source>
</evidence>
<dbReference type="EMBL" id="CAADFV010000083">
    <property type="protein sequence ID" value="VFK62603.1"/>
    <property type="molecule type" value="Genomic_DNA"/>
</dbReference>
<accession>A0A451A999</accession>
<dbReference type="PROSITE" id="PS51257">
    <property type="entry name" value="PROKAR_LIPOPROTEIN"/>
    <property type="match status" value="1"/>
</dbReference>
<evidence type="ECO:0008006" key="3">
    <source>
        <dbReference type="Google" id="ProtNLM"/>
    </source>
</evidence>